<evidence type="ECO:0000256" key="6">
    <source>
        <dbReference type="ARBA" id="ARBA00023239"/>
    </source>
</evidence>
<dbReference type="Pfam" id="PF05681">
    <property type="entry name" value="Fumerase"/>
    <property type="match status" value="1"/>
</dbReference>
<dbReference type="PANTHER" id="PTHR30389:SF17">
    <property type="entry name" value="L(+)-TARTRATE DEHYDRATASE SUBUNIT ALPHA-RELATED"/>
    <property type="match status" value="1"/>
</dbReference>
<dbReference type="InterPro" id="IPR004646">
    <property type="entry name" value="Fe-S_hydro-lyase_TtdA-typ_cat"/>
</dbReference>
<dbReference type="GO" id="GO:0051539">
    <property type="term" value="F:4 iron, 4 sulfur cluster binding"/>
    <property type="evidence" value="ECO:0007669"/>
    <property type="project" value="UniProtKB-KW"/>
</dbReference>
<dbReference type="NCBIfam" id="TIGR00722">
    <property type="entry name" value="ttdA_fumA_fumB"/>
    <property type="match status" value="1"/>
</dbReference>
<dbReference type="InterPro" id="IPR051208">
    <property type="entry name" value="Class-I_Fumarase/Tartrate_DH"/>
</dbReference>
<name>A0A381WAD3_9ZZZZ</name>
<feature type="domain" description="Fe-S hydro-lyase tartrate dehydratase alpha-type catalytic" evidence="7">
    <location>
        <begin position="6"/>
        <end position="277"/>
    </location>
</feature>
<dbReference type="AlphaFoldDB" id="A0A381WAD3"/>
<comment type="similarity">
    <text evidence="1">Belongs to the class-I fumarase family.</text>
</comment>
<keyword evidence="3" id="KW-0479">Metal-binding</keyword>
<evidence type="ECO:0000256" key="2">
    <source>
        <dbReference type="ARBA" id="ARBA00022485"/>
    </source>
</evidence>
<evidence type="ECO:0000256" key="4">
    <source>
        <dbReference type="ARBA" id="ARBA00023004"/>
    </source>
</evidence>
<gene>
    <name evidence="8" type="ORF">METZ01_LOCUS101761</name>
</gene>
<protein>
    <recommendedName>
        <fullName evidence="7">Fe-S hydro-lyase tartrate dehydratase alpha-type catalytic domain-containing protein</fullName>
    </recommendedName>
</protein>
<proteinExistence type="inferred from homology"/>
<keyword evidence="5" id="KW-0411">Iron-sulfur</keyword>
<evidence type="ECO:0000256" key="3">
    <source>
        <dbReference type="ARBA" id="ARBA00022723"/>
    </source>
</evidence>
<dbReference type="PANTHER" id="PTHR30389">
    <property type="entry name" value="FUMARATE HYDRATASE-RELATED"/>
    <property type="match status" value="1"/>
</dbReference>
<dbReference type="GO" id="GO:0016829">
    <property type="term" value="F:lyase activity"/>
    <property type="evidence" value="ECO:0007669"/>
    <property type="project" value="UniProtKB-KW"/>
</dbReference>
<evidence type="ECO:0000256" key="1">
    <source>
        <dbReference type="ARBA" id="ARBA00008876"/>
    </source>
</evidence>
<accession>A0A381WAD3</accession>
<evidence type="ECO:0000256" key="5">
    <source>
        <dbReference type="ARBA" id="ARBA00023014"/>
    </source>
</evidence>
<reference evidence="8" key="1">
    <citation type="submission" date="2018-05" db="EMBL/GenBank/DDBJ databases">
        <authorList>
            <person name="Lanie J.A."/>
            <person name="Ng W.-L."/>
            <person name="Kazmierczak K.M."/>
            <person name="Andrzejewski T.M."/>
            <person name="Davidsen T.M."/>
            <person name="Wayne K.J."/>
            <person name="Tettelin H."/>
            <person name="Glass J.I."/>
            <person name="Rusch D."/>
            <person name="Podicherti R."/>
            <person name="Tsui H.-C.T."/>
            <person name="Winkler M.E."/>
        </authorList>
    </citation>
    <scope>NUCLEOTIDE SEQUENCE</scope>
</reference>
<dbReference type="GO" id="GO:0046872">
    <property type="term" value="F:metal ion binding"/>
    <property type="evidence" value="ECO:0007669"/>
    <property type="project" value="UniProtKB-KW"/>
</dbReference>
<keyword evidence="4" id="KW-0408">Iron</keyword>
<keyword evidence="2" id="KW-0004">4Fe-4S</keyword>
<sequence>MIYEVALELMSRAAIGIPGDFKTAIQNMCALEKSPLSKFVLKEIQKNYEIAESDQRPMCGDTGLPRWYVKLGNECRMVGGFVELERNLRRATADATQSIPLRPNRVHPLTRKDNNNNLGIHAPEVQYAFEPRGDWMDLTTVHKGGLFGTDYRMLFPADGVPGIKKFFLDTMIQFGRRGMACQPAVIGIGIGGCKDTTMRIAKEAACLRPVGDRNPDPEIAELELELKELGNSIGMGPMGFVGSQMVVDAHIEVAYAHTGGMQTAIHTFCFASRRASARIWPDGKVKFRSDPKWFTDYYRREGI</sequence>
<evidence type="ECO:0000313" key="8">
    <source>
        <dbReference type="EMBL" id="SVA48907.1"/>
    </source>
</evidence>
<organism evidence="8">
    <name type="scientific">marine metagenome</name>
    <dbReference type="NCBI Taxonomy" id="408172"/>
    <lineage>
        <taxon>unclassified sequences</taxon>
        <taxon>metagenomes</taxon>
        <taxon>ecological metagenomes</taxon>
    </lineage>
</organism>
<dbReference type="EMBL" id="UINC01011045">
    <property type="protein sequence ID" value="SVA48907.1"/>
    <property type="molecule type" value="Genomic_DNA"/>
</dbReference>
<keyword evidence="6" id="KW-0456">Lyase</keyword>
<evidence type="ECO:0000259" key="7">
    <source>
        <dbReference type="Pfam" id="PF05681"/>
    </source>
</evidence>